<evidence type="ECO:0000256" key="6">
    <source>
        <dbReference type="ARBA" id="ARBA00022989"/>
    </source>
</evidence>
<feature type="transmembrane region" description="Helical" evidence="8">
    <location>
        <begin position="287"/>
        <end position="308"/>
    </location>
</feature>
<protein>
    <submittedName>
        <fullName evidence="9">ABC transporter permease</fullName>
    </submittedName>
</protein>
<comment type="caution">
    <text evidence="9">The sequence shown here is derived from an EMBL/GenBank/DDBJ whole genome shotgun (WGS) entry which is preliminary data.</text>
</comment>
<feature type="transmembrane region" description="Helical" evidence="8">
    <location>
        <begin position="208"/>
        <end position="230"/>
    </location>
</feature>
<evidence type="ECO:0000256" key="1">
    <source>
        <dbReference type="ARBA" id="ARBA00004651"/>
    </source>
</evidence>
<accession>A0ABW0T907</accession>
<dbReference type="PANTHER" id="PTHR32196:SF21">
    <property type="entry name" value="ABC TRANSPORTER PERMEASE PROTEIN YPHD-RELATED"/>
    <property type="match status" value="1"/>
</dbReference>
<keyword evidence="4" id="KW-0997">Cell inner membrane</keyword>
<evidence type="ECO:0000313" key="10">
    <source>
        <dbReference type="Proteomes" id="UP001596107"/>
    </source>
</evidence>
<evidence type="ECO:0000256" key="3">
    <source>
        <dbReference type="ARBA" id="ARBA00022475"/>
    </source>
</evidence>
<sequence>MKHVLQYREATLVLLIGAMFLVLSFVSPMFATMNNVQTTMLSVSITGIVGIGVTIALVIGGLDLSVGGLVAISAAVLGKVFLATNIWYALMAGVGVALFFGCLNGLLITRFRLGAFIATLAIMGISRGVTLVATKGTPISMREMPVWLREIGSGKVMGVSYLIIIFFVLTITTHIFLKKSKVLRKAVYIGSNEVAAHFSGINVNRIKFGVYAFIGLLCGVAGVLSVARFSSASPNFGLGMEVQLIAAAVIGGATLNGGQGSIIGTSLALIFLGFVSSAIVLLGVSVYWQALISNVILLLAVLLDAFVLRRGDRKH</sequence>
<evidence type="ECO:0000256" key="4">
    <source>
        <dbReference type="ARBA" id="ARBA00022519"/>
    </source>
</evidence>
<keyword evidence="2" id="KW-0813">Transport</keyword>
<evidence type="ECO:0000256" key="7">
    <source>
        <dbReference type="ARBA" id="ARBA00023136"/>
    </source>
</evidence>
<feature type="transmembrane region" description="Helical" evidence="8">
    <location>
        <begin position="156"/>
        <end position="177"/>
    </location>
</feature>
<keyword evidence="6 8" id="KW-1133">Transmembrane helix</keyword>
<evidence type="ECO:0000313" key="9">
    <source>
        <dbReference type="EMBL" id="MFC5585059.1"/>
    </source>
</evidence>
<name>A0ABW0T907_9HYPH</name>
<feature type="transmembrane region" description="Helical" evidence="8">
    <location>
        <begin position="12"/>
        <end position="33"/>
    </location>
</feature>
<dbReference type="RefSeq" id="WP_223021597.1">
    <property type="nucleotide sequence ID" value="NZ_CP078143.1"/>
</dbReference>
<reference evidence="10" key="1">
    <citation type="journal article" date="2019" name="Int. J. Syst. Evol. Microbiol.">
        <title>The Global Catalogue of Microorganisms (GCM) 10K type strain sequencing project: providing services to taxonomists for standard genome sequencing and annotation.</title>
        <authorList>
            <consortium name="The Broad Institute Genomics Platform"/>
            <consortium name="The Broad Institute Genome Sequencing Center for Infectious Disease"/>
            <person name="Wu L."/>
            <person name="Ma J."/>
        </authorList>
    </citation>
    <scope>NUCLEOTIDE SEQUENCE [LARGE SCALE GENOMIC DNA]</scope>
    <source>
        <strain evidence="10">JCM 3366</strain>
    </source>
</reference>
<evidence type="ECO:0000256" key="5">
    <source>
        <dbReference type="ARBA" id="ARBA00022692"/>
    </source>
</evidence>
<dbReference type="PANTHER" id="PTHR32196">
    <property type="entry name" value="ABC TRANSPORTER PERMEASE PROTEIN YPHD-RELATED-RELATED"/>
    <property type="match status" value="1"/>
</dbReference>
<keyword evidence="5 8" id="KW-0812">Transmembrane</keyword>
<feature type="transmembrane region" description="Helical" evidence="8">
    <location>
        <begin position="39"/>
        <end position="59"/>
    </location>
</feature>
<dbReference type="Proteomes" id="UP001596107">
    <property type="component" value="Unassembled WGS sequence"/>
</dbReference>
<feature type="transmembrane region" description="Helical" evidence="8">
    <location>
        <begin position="262"/>
        <end position="281"/>
    </location>
</feature>
<organism evidence="9 10">
    <name type="scientific">Nitratireductor kimnyeongensis</name>
    <dbReference type="NCBI Taxonomy" id="430679"/>
    <lineage>
        <taxon>Bacteria</taxon>
        <taxon>Pseudomonadati</taxon>
        <taxon>Pseudomonadota</taxon>
        <taxon>Alphaproteobacteria</taxon>
        <taxon>Hyphomicrobiales</taxon>
        <taxon>Phyllobacteriaceae</taxon>
        <taxon>Nitratireductor</taxon>
    </lineage>
</organism>
<dbReference type="Pfam" id="PF02653">
    <property type="entry name" value="BPD_transp_2"/>
    <property type="match status" value="1"/>
</dbReference>
<gene>
    <name evidence="9" type="ORF">ACFPOD_08050</name>
</gene>
<dbReference type="InterPro" id="IPR001851">
    <property type="entry name" value="ABC_transp_permease"/>
</dbReference>
<proteinExistence type="predicted"/>
<comment type="subcellular location">
    <subcellularLocation>
        <location evidence="1">Cell membrane</location>
        <topology evidence="1">Multi-pass membrane protein</topology>
    </subcellularLocation>
</comment>
<keyword evidence="10" id="KW-1185">Reference proteome</keyword>
<evidence type="ECO:0000256" key="8">
    <source>
        <dbReference type="SAM" id="Phobius"/>
    </source>
</evidence>
<evidence type="ECO:0000256" key="2">
    <source>
        <dbReference type="ARBA" id="ARBA00022448"/>
    </source>
</evidence>
<keyword evidence="3" id="KW-1003">Cell membrane</keyword>
<feature type="transmembrane region" description="Helical" evidence="8">
    <location>
        <begin position="115"/>
        <end position="136"/>
    </location>
</feature>
<dbReference type="CDD" id="cd06579">
    <property type="entry name" value="TM_PBP1_transp_AraH_like"/>
    <property type="match status" value="1"/>
</dbReference>
<dbReference type="EMBL" id="JBHSNB010000002">
    <property type="protein sequence ID" value="MFC5585059.1"/>
    <property type="molecule type" value="Genomic_DNA"/>
</dbReference>
<keyword evidence="7 8" id="KW-0472">Membrane</keyword>
<feature type="transmembrane region" description="Helical" evidence="8">
    <location>
        <begin position="88"/>
        <end position="108"/>
    </location>
</feature>